<feature type="domain" description="KNTC1 N-terminal" evidence="3">
    <location>
        <begin position="64"/>
        <end position="165"/>
    </location>
</feature>
<feature type="domain" description="RZZ complex subunit KNTC1/ROD C-terminal" evidence="2">
    <location>
        <begin position="1432"/>
        <end position="1845"/>
    </location>
</feature>
<gene>
    <name evidence="7" type="primary">KNTC1</name>
    <name evidence="7" type="synonym">kntc1</name>
</gene>
<sequence length="2045" mass="231906">YLEGKTERLINPRRSSLSVYNNPPNSKANTAKLCRLGHHGIAMWSDVELLTNEDTNTVRFGSVSREENGSGLYQVDTLVKISTANEVEADPCLSSSSGSNWSIVVADKTVILFDQSYQTILLLLHFETDVDAIDVCLDGQFLVVCERNGNLHLIYVPHKKILLTRVGMYHVFLLVKDGFFHITNLALAKIETGIKHHRVCSELQMLVLQINSLQIRFLPSMTVGYSLDVSSVSCLVQTKVNMDTIYLVEGICENPKSSRGEPVSSVVVRCFTEALPENRLSRLLHKHMFEEAEKFAITFELDLELVYKVKLDFVLEQLASASVGGYGQDVWSELVEEAKTNLLKITDEQYVEEYCLKAPWPTFETAEKMLNHAATRYSSLQIQEALARLATFCSLHGPDNFNGIAWIEFLNSNDNLGDILTHLREGDMKGAQLLWLRCEGEIAAEFDECKLEAVLEAIPEDLPSKDLCPWFRTVLVPFVRRVVPTGQKILARWLEQRARNLELTEKSAWPQNGLDLAVLGLPSLWAWMKSDDNYGAEEVENLKNLVSNLRQLLDLHRKYSCRLSLSVFEKGSVRSVAFFMLDKVPAPELIAATVESNIQPYAEEHEIPFDELLLQYIKDLLERCSSQTTTLFTEWEAKAVAVLGCMTDTDLMVDAVLEIMQKAVVPWSNVVEKLVQQYLKMDGPKYKHLFIFLLKESYQLMEIRKLLRGYGIRNFNLSNSTQIMTLIRYILKQDLPMSLEDSLTLAEAYKLPTSQINYLFLIQLIGQGKTEECMTVLRKLPSAEAECVIDHLTSWAKLQLQDKDHISEEHKKRQMVIAQVSVEALKYLHIIQKHDALKSMECENNLIMFKAIAHLQEDFDVFFTPSNYEDPNMRKQIQEHHITAYENTRGRHSSKKKATTTPVVANDPDGKTKTISTEADLRRLGRQLQRTEQELWSDLALRALRVGKVDKALKILSELYEHHYNKSTGKVLFTAAKTLCQMLEADVPMVLPDDMDLPAVIHDLACQAMTVCHSDLLLDCLELCKCTRIAMDVYHQCQLSDNYGFIAKDSTSEAEKDPYSQWSFQDVFNEDCIVLDPVSVLPVQYEITNCLLPVSRSNYLQPLLGPLSNMLQMLQECSQLELALRVLLNSYGSCLQHITSNVMDLKLSVQLQKYKIWLADLQKSTTSTLNAVAVALLNKVFNWRMVDCDLAIGLCTLLSKAEVYKILWKVIDNTWQNYDKILAVARIGANLCCLYGEAEEQGKFLSVITDAEWGIKLSKLEISIQPVFRQRPEMKSSLIPDLVKNRKITPDIILEYCSAFGLDRDRVINQYITTLLLLQEDEESGCDLGTSQEETQPLCHADALERVLKVIPMLHSTSELTESLCAAILKLSPYNYERIEVVLKIIQVADENVTTFSTSQATGLLQHLKSYKRVSPVSDVENTYLLENSLLPHPLSNSRLPFHLLMQTKHFWKIISPELSEDTFPTLLLISKLMKVSLDKLYMSAANHVFERKMKPLLLEQKKKGQGHGYNKELVKVAKTMMKFIHCIQSPEWAAATAHKITQELPPGHEKTQSLRFCLALGEAWLKDPNLEVSRARGEMFLSKLKLQFQRSATENTLITSQLNSPENLKLTGLPARLVVALYEHSSVEQHYRDTGGQTYPDIHAVVKEIATINNVDLLKIRNMMLEKWICKTGPAVTKDIGNYECVSNIEEDPDLMRVVYMLQSCPMDDAVRLLRPILSAETWPLSTSGPRLTFCHRTRALLCLVRLADAATLEAQFKIPRTKINYYLKCYIFVSQLEALNIPYTVQSFLNSPKEGLVKGLWKNHSHEPQAVRLVADLCLEYQVYDPQLWNSLLQKLLGFNLVRGRAPEKSSFFHTSVPLSPDQQATLYRTFVLLLKCPFLLNLDLIGIANRFAQFNLPAFALGTLLLIPCAIKKAQQIQGFLSVCNPVAVLEQVDDLMSTGELAGIPSQVRETVLTFISENGQHQKLLKTKHFQHLKQLIVSNGQPNQVKDLVDYLISQNCQDDANSLAREYMKHREHQRGRTLTNGSTSPSCLKVTKISVSV</sequence>
<dbReference type="PANTHER" id="PTHR15688">
    <property type="entry name" value="KINETOCHORE-ASSOCIATED PROTEIN 1"/>
    <property type="match status" value="1"/>
</dbReference>
<dbReference type="InterPro" id="IPR055404">
    <property type="entry name" value="ARM_KNTC1_2nd"/>
</dbReference>
<dbReference type="InterPro" id="IPR055405">
    <property type="entry name" value="ARM_KNTC1_3rd"/>
</dbReference>
<protein>
    <submittedName>
        <fullName evidence="7">Kinetochore associated 1</fullName>
    </submittedName>
</protein>
<dbReference type="InterPro" id="IPR055402">
    <property type="entry name" value="KNTC1_N"/>
</dbReference>
<reference evidence="7" key="3">
    <citation type="submission" date="2025-09" db="UniProtKB">
        <authorList>
            <consortium name="Ensembl"/>
        </authorList>
    </citation>
    <scope>IDENTIFICATION</scope>
</reference>
<dbReference type="GO" id="GO:1903394">
    <property type="term" value="P:protein localization to kinetochore involved in kinetochore assembly"/>
    <property type="evidence" value="ECO:0007669"/>
    <property type="project" value="TreeGrafter"/>
</dbReference>
<dbReference type="InterPro" id="IPR052802">
    <property type="entry name" value="KNTC1"/>
</dbReference>
<dbReference type="GO" id="GO:0005828">
    <property type="term" value="C:kinetochore microtubule"/>
    <property type="evidence" value="ECO:0007669"/>
    <property type="project" value="TreeGrafter"/>
</dbReference>
<dbReference type="GO" id="GO:1990423">
    <property type="term" value="C:RZZ complex"/>
    <property type="evidence" value="ECO:0007669"/>
    <property type="project" value="TreeGrafter"/>
</dbReference>
<organism evidence="7 8">
    <name type="scientific">Sparus aurata</name>
    <name type="common">Gilthead sea bream</name>
    <dbReference type="NCBI Taxonomy" id="8175"/>
    <lineage>
        <taxon>Eukaryota</taxon>
        <taxon>Metazoa</taxon>
        <taxon>Chordata</taxon>
        <taxon>Craniata</taxon>
        <taxon>Vertebrata</taxon>
        <taxon>Euteleostomi</taxon>
        <taxon>Actinopterygii</taxon>
        <taxon>Neopterygii</taxon>
        <taxon>Teleostei</taxon>
        <taxon>Neoteleostei</taxon>
        <taxon>Acanthomorphata</taxon>
        <taxon>Eupercaria</taxon>
        <taxon>Spariformes</taxon>
        <taxon>Sparidae</taxon>
        <taxon>Sparus</taxon>
    </lineage>
</organism>
<dbReference type="Pfam" id="PF24506">
    <property type="entry name" value="KNTC1_N"/>
    <property type="match status" value="2"/>
</dbReference>
<keyword evidence="8" id="KW-1185">Reference proteome</keyword>
<feature type="domain" description="KNTC1 first ARM-repeats" evidence="6">
    <location>
        <begin position="282"/>
        <end position="514"/>
    </location>
</feature>
<feature type="domain" description="KNTC1 N-terminal" evidence="3">
    <location>
        <begin position="209"/>
        <end position="273"/>
    </location>
</feature>
<name>A0A671UDC5_SPAAU</name>
<reference evidence="7" key="2">
    <citation type="submission" date="2025-08" db="UniProtKB">
        <authorList>
            <consortium name="Ensembl"/>
        </authorList>
    </citation>
    <scope>IDENTIFICATION</scope>
</reference>
<dbReference type="GO" id="GO:0005737">
    <property type="term" value="C:cytoplasm"/>
    <property type="evidence" value="ECO:0007669"/>
    <property type="project" value="TreeGrafter"/>
</dbReference>
<proteinExistence type="predicted"/>
<dbReference type="Pfam" id="PF24520">
    <property type="entry name" value="ARM_KNTC1_1st"/>
    <property type="match status" value="1"/>
</dbReference>
<dbReference type="OMA" id="FYELYLC"/>
<dbReference type="InParanoid" id="A0A671UDC5"/>
<evidence type="ECO:0000256" key="1">
    <source>
        <dbReference type="SAM" id="MobiDB-lite"/>
    </source>
</evidence>
<evidence type="ECO:0000313" key="7">
    <source>
        <dbReference type="Ensembl" id="ENSSAUP00010011950.1"/>
    </source>
</evidence>
<dbReference type="Proteomes" id="UP000472265">
    <property type="component" value="Chromosome 5"/>
</dbReference>
<dbReference type="Pfam" id="PF10493">
    <property type="entry name" value="Rod_C"/>
    <property type="match status" value="2"/>
</dbReference>
<evidence type="ECO:0000259" key="2">
    <source>
        <dbReference type="Pfam" id="PF10493"/>
    </source>
</evidence>
<dbReference type="GO" id="GO:0031267">
    <property type="term" value="F:small GTPase binding"/>
    <property type="evidence" value="ECO:0007669"/>
    <property type="project" value="TreeGrafter"/>
</dbReference>
<dbReference type="GO" id="GO:0007094">
    <property type="term" value="P:mitotic spindle assembly checkpoint signaling"/>
    <property type="evidence" value="ECO:0007669"/>
    <property type="project" value="TreeGrafter"/>
</dbReference>
<dbReference type="PANTHER" id="PTHR15688:SF1">
    <property type="entry name" value="KINETOCHORE-ASSOCIATED PROTEIN 1"/>
    <property type="match status" value="1"/>
</dbReference>
<reference evidence="7" key="1">
    <citation type="submission" date="2021-04" db="EMBL/GenBank/DDBJ databases">
        <authorList>
            <consortium name="Wellcome Sanger Institute Data Sharing"/>
        </authorList>
    </citation>
    <scope>NUCLEOTIDE SEQUENCE [LARGE SCALE GENOMIC DNA]</scope>
</reference>
<dbReference type="GO" id="GO:0000070">
    <property type="term" value="P:mitotic sister chromatid segregation"/>
    <property type="evidence" value="ECO:0007669"/>
    <property type="project" value="TreeGrafter"/>
</dbReference>
<feature type="domain" description="RZZ complex subunit KNTC1/ROD C-terminal" evidence="2">
    <location>
        <begin position="1854"/>
        <end position="1957"/>
    </location>
</feature>
<evidence type="ECO:0000259" key="6">
    <source>
        <dbReference type="Pfam" id="PF24520"/>
    </source>
</evidence>
<dbReference type="InterPro" id="IPR055403">
    <property type="entry name" value="ARM_KNTC1_1st"/>
</dbReference>
<dbReference type="GeneTree" id="ENSGT00390000007883"/>
<dbReference type="Pfam" id="PF24515">
    <property type="entry name" value="ARM_KNTC1_3rd"/>
    <property type="match status" value="1"/>
</dbReference>
<dbReference type="Pfam" id="PF24516">
    <property type="entry name" value="ARM_KNTC1_2nd"/>
    <property type="match status" value="1"/>
</dbReference>
<accession>A0A671UDC5</accession>
<feature type="domain" description="KNTC1 second ARM-repeats" evidence="5">
    <location>
        <begin position="611"/>
        <end position="780"/>
    </location>
</feature>
<dbReference type="Ensembl" id="ENSSAUT00010012717.1">
    <property type="protein sequence ID" value="ENSSAUP00010011950.1"/>
    <property type="gene ID" value="ENSSAUG00010004372.1"/>
</dbReference>
<evidence type="ECO:0000259" key="5">
    <source>
        <dbReference type="Pfam" id="PF24516"/>
    </source>
</evidence>
<evidence type="ECO:0000259" key="3">
    <source>
        <dbReference type="Pfam" id="PF24506"/>
    </source>
</evidence>
<feature type="region of interest" description="Disordered" evidence="1">
    <location>
        <begin position="887"/>
        <end position="910"/>
    </location>
</feature>
<evidence type="ECO:0000313" key="8">
    <source>
        <dbReference type="Proteomes" id="UP000472265"/>
    </source>
</evidence>
<evidence type="ECO:0000259" key="4">
    <source>
        <dbReference type="Pfam" id="PF24515"/>
    </source>
</evidence>
<feature type="domain" description="KNTC1 third ARM-repeats" evidence="4">
    <location>
        <begin position="1172"/>
        <end position="1384"/>
    </location>
</feature>
<dbReference type="InterPro" id="IPR019527">
    <property type="entry name" value="RZZ-complex_KNTC1/ROD_C"/>
</dbReference>